<organism evidence="2 3">
    <name type="scientific">Neonectria magnoliae</name>
    <dbReference type="NCBI Taxonomy" id="2732573"/>
    <lineage>
        <taxon>Eukaryota</taxon>
        <taxon>Fungi</taxon>
        <taxon>Dikarya</taxon>
        <taxon>Ascomycota</taxon>
        <taxon>Pezizomycotina</taxon>
        <taxon>Sordariomycetes</taxon>
        <taxon>Hypocreomycetidae</taxon>
        <taxon>Hypocreales</taxon>
        <taxon>Nectriaceae</taxon>
        <taxon>Neonectria</taxon>
    </lineage>
</organism>
<feature type="region of interest" description="Disordered" evidence="1">
    <location>
        <begin position="1010"/>
        <end position="1339"/>
    </location>
</feature>
<feature type="compositionally biased region" description="Polar residues" evidence="1">
    <location>
        <begin position="798"/>
        <end position="821"/>
    </location>
</feature>
<gene>
    <name evidence="2" type="ORF">QQZ08_007301</name>
</gene>
<feature type="region of interest" description="Disordered" evidence="1">
    <location>
        <begin position="953"/>
        <end position="979"/>
    </location>
</feature>
<comment type="caution">
    <text evidence="2">The sequence shown here is derived from an EMBL/GenBank/DDBJ whole genome shotgun (WGS) entry which is preliminary data.</text>
</comment>
<reference evidence="2 3" key="1">
    <citation type="journal article" date="2025" name="Microbiol. Resour. Announc.">
        <title>Draft genome sequences for Neonectria magnoliae and Neonectria punicea, canker pathogens of Liriodendron tulipifera and Acer saccharum in West Virginia.</title>
        <authorList>
            <person name="Petronek H.M."/>
            <person name="Kasson M.T."/>
            <person name="Metheny A.M."/>
            <person name="Stauder C.M."/>
            <person name="Lovett B."/>
            <person name="Lynch S.C."/>
            <person name="Garnas J.R."/>
            <person name="Kasson L.R."/>
            <person name="Stajich J.E."/>
        </authorList>
    </citation>
    <scope>NUCLEOTIDE SEQUENCE [LARGE SCALE GENOMIC DNA]</scope>
    <source>
        <strain evidence="2 3">NRRL 64651</strain>
    </source>
</reference>
<feature type="compositionally biased region" description="Basic residues" evidence="1">
    <location>
        <begin position="1329"/>
        <end position="1339"/>
    </location>
</feature>
<feature type="compositionally biased region" description="Low complexity" evidence="1">
    <location>
        <begin position="1158"/>
        <end position="1172"/>
    </location>
</feature>
<feature type="compositionally biased region" description="Basic residues" evidence="1">
    <location>
        <begin position="1112"/>
        <end position="1121"/>
    </location>
</feature>
<accession>A0ABR1I073</accession>
<feature type="compositionally biased region" description="Low complexity" evidence="1">
    <location>
        <begin position="320"/>
        <end position="341"/>
    </location>
</feature>
<proteinExistence type="predicted"/>
<feature type="region of interest" description="Disordered" evidence="1">
    <location>
        <begin position="252"/>
        <end position="287"/>
    </location>
</feature>
<feature type="compositionally biased region" description="Polar residues" evidence="1">
    <location>
        <begin position="748"/>
        <end position="791"/>
    </location>
</feature>
<feature type="region of interest" description="Disordered" evidence="1">
    <location>
        <begin position="310"/>
        <end position="445"/>
    </location>
</feature>
<dbReference type="Proteomes" id="UP001498421">
    <property type="component" value="Unassembled WGS sequence"/>
</dbReference>
<evidence type="ECO:0000313" key="2">
    <source>
        <dbReference type="EMBL" id="KAK7426271.1"/>
    </source>
</evidence>
<feature type="region of interest" description="Disordered" evidence="1">
    <location>
        <begin position="748"/>
        <end position="831"/>
    </location>
</feature>
<feature type="compositionally biased region" description="Basic and acidic residues" evidence="1">
    <location>
        <begin position="1095"/>
        <end position="1111"/>
    </location>
</feature>
<feature type="compositionally biased region" description="Polar residues" evidence="1">
    <location>
        <begin position="1015"/>
        <end position="1028"/>
    </location>
</feature>
<feature type="compositionally biased region" description="Low complexity" evidence="1">
    <location>
        <begin position="1283"/>
        <end position="1292"/>
    </location>
</feature>
<feature type="compositionally biased region" description="Basic and acidic residues" evidence="1">
    <location>
        <begin position="1143"/>
        <end position="1157"/>
    </location>
</feature>
<feature type="compositionally biased region" description="Polar residues" evidence="1">
    <location>
        <begin position="382"/>
        <end position="394"/>
    </location>
</feature>
<name>A0ABR1I073_9HYPO</name>
<feature type="compositionally biased region" description="Polar residues" evidence="1">
    <location>
        <begin position="342"/>
        <end position="354"/>
    </location>
</feature>
<dbReference type="EMBL" id="JAZAVK010000069">
    <property type="protein sequence ID" value="KAK7426271.1"/>
    <property type="molecule type" value="Genomic_DNA"/>
</dbReference>
<evidence type="ECO:0000313" key="3">
    <source>
        <dbReference type="Proteomes" id="UP001498421"/>
    </source>
</evidence>
<feature type="compositionally biased region" description="Polar residues" evidence="1">
    <location>
        <begin position="1200"/>
        <end position="1217"/>
    </location>
</feature>
<feature type="compositionally biased region" description="Polar residues" evidence="1">
    <location>
        <begin position="426"/>
        <end position="445"/>
    </location>
</feature>
<keyword evidence="3" id="KW-1185">Reference proteome</keyword>
<evidence type="ECO:0000256" key="1">
    <source>
        <dbReference type="SAM" id="MobiDB-lite"/>
    </source>
</evidence>
<sequence length="1339" mass="144038">MEADAPKWGLGLMPKNTSIVDPSFVTYFPTCDSTEISNAHAAAVSWKDCLAAPFPRTQVPGWSRVPIHPHPSTSIVGLVMKRVGHTNRRSVVLAKAAALAVKAADSLEVDEEEARRIRRRTLHYVPVPGNRSFDGGPDSHAEMAADIMQAKVDVVNNFMLYSSETAAEDKKQARENHYVRVTPAKRYIDSDVTEIYEPMGGNTFQIYNEILPIIIRATKKGLDFVDFNTASIAEASAIMRDIRKNPRRHLAANGAPDLSDIADMTEPESPHTIRPPTLKAESRSPQKRIARLTSPIKNGFQRLTNSIVKLVPGSGPKAEPSPTKSSSTPSTPLKLSPTPTKATITPPGNSSPLSRPTLLAPDMSTEDSPSRPGRTFRAPSYADSSSFTNQTGSTAFFADESSPAKPSPSKFTRPVAPTPSRWNRAEPTTPQAFTPVPSQWTPSQTDSPIGLASLIPPSTPQMPKCTFNIETPGNAEFRFGDVSPSFNSISWMHPDVQASEPRRIHNVNTARRRQSEPLLRKHLKTQARRKSSSPRKVRFQDDDTFCDNTSLASILPSTRNTSEVDVTETDVTQANAPSTDALIIETPNTDTPDNVATTEISSTCITGKDVLMANDELTAKVAAEPSAELTIKPTELATNNDDDKAEDKAESIQQTPKIAVTSADDHLVSAPSVEQGVLNIDMRQNPDIFAAQPSSPIHQLAQMAEDRCEGHAKVVVTQDSGRLFVRFKLPNEFAYLFPGTQGFDESRFTTSPSAISSSPRITFNTRQPYQARPNSSPALNQLSSEGPNGTSPALPRPSFQTRPGTSPASSHSSCHTQSGMSPATPHFADTPTYAADDQTLVVNWSLNSYGSVQDTPMRQSPSSVDLFQTPDITGIGSIRGTPAGQTPAFRTPKLPFNGTFYGSPTFTGNTSTSTQNLSPIKGTPMHRLQKTPIKRAGTNTPTAAVPSLRANVTPTPVRSTLPNVTGGTPSAPTPLTSFTPVNKTPLCQVTTLSDSTSNTIEKTTPVNAAPAITTPVANDSTAPASNRQETFDDSPGRAYMRDFIKRSRQSSTTETGSPVAPASKRQPLVAKSHNTPSPLKKRKLEKDEEAQSPLEKAKEPKEPLEAKEPATKRARRTAKISKKADLANTISDNVPVGLGLLAEADKMEAKGDEKEGESGPTTRRSSRLRTQTGGSGSKSSIPTAIKLNRSGAGRAGGAILNSTVKSDQQELTAQTRSNTRKNRGASEYPAQVLARVAGSPQNEESDDSEPPSSTSSKEGKSVGWKEPLESVQEESKPKGGKAGKAVAKTKPTQGKTGIAKPKATSQSKRTAKLAENLGMVANGTPRPQRMTRSRTRSQQ</sequence>
<protein>
    <submittedName>
        <fullName evidence="2">Uncharacterized protein</fullName>
    </submittedName>
</protein>